<organism evidence="1 2">
    <name type="scientific">Lyngbya aestuarii BL J</name>
    <dbReference type="NCBI Taxonomy" id="1348334"/>
    <lineage>
        <taxon>Bacteria</taxon>
        <taxon>Bacillati</taxon>
        <taxon>Cyanobacteriota</taxon>
        <taxon>Cyanophyceae</taxon>
        <taxon>Oscillatoriophycideae</taxon>
        <taxon>Oscillatoriales</taxon>
        <taxon>Microcoleaceae</taxon>
        <taxon>Lyngbya</taxon>
    </lineage>
</organism>
<gene>
    <name evidence="1" type="ORF">M595_2047</name>
</gene>
<dbReference type="PATRIC" id="fig|1348334.3.peg.1992"/>
<protein>
    <submittedName>
        <fullName evidence="1">Uncharacterized protein</fullName>
    </submittedName>
</protein>
<sequence>MPQDQLFESGFQRVRHRNLLNNCNSINLLFLLIISFLNSPLPTQMAQANPTNGFQPKTVVAQSFEPGTRFLDNGVYLYGQSPQRDQIGLAYMVFEINQGQMVGAFYMPHSTFDCFWGTPQGNGLALTVVDTYTQETHPYAIGFNPSVVAASTSGGADQRVSLEGFYPIESISQADRQILETCKSDLSQRKAGN</sequence>
<reference evidence="1 2" key="1">
    <citation type="journal article" date="2013" name="Front. Microbiol.">
        <title>Comparative genomic analyses of the cyanobacterium, Lyngbya aestuarii BL J, a powerful hydrogen producer.</title>
        <authorList>
            <person name="Kothari A."/>
            <person name="Vaughn M."/>
            <person name="Garcia-Pichel F."/>
        </authorList>
    </citation>
    <scope>NUCLEOTIDE SEQUENCE [LARGE SCALE GENOMIC DNA]</scope>
    <source>
        <strain evidence="1 2">BL J</strain>
    </source>
</reference>
<evidence type="ECO:0000313" key="2">
    <source>
        <dbReference type="Proteomes" id="UP000017127"/>
    </source>
</evidence>
<dbReference type="AlphaFoldDB" id="U7QJ74"/>
<evidence type="ECO:0000313" key="1">
    <source>
        <dbReference type="EMBL" id="ERT07923.1"/>
    </source>
</evidence>
<keyword evidence="2" id="KW-1185">Reference proteome</keyword>
<dbReference type="EMBL" id="AUZM01000016">
    <property type="protein sequence ID" value="ERT07923.1"/>
    <property type="molecule type" value="Genomic_DNA"/>
</dbReference>
<name>U7QJ74_9CYAN</name>
<comment type="caution">
    <text evidence="1">The sequence shown here is derived from an EMBL/GenBank/DDBJ whole genome shotgun (WGS) entry which is preliminary data.</text>
</comment>
<accession>U7QJ74</accession>
<dbReference type="Proteomes" id="UP000017127">
    <property type="component" value="Unassembled WGS sequence"/>
</dbReference>
<proteinExistence type="predicted"/>